<reference evidence="5" key="1">
    <citation type="journal article" date="2019" name="Int. J. Syst. Evol. Microbiol.">
        <title>The Global Catalogue of Microorganisms (GCM) 10K type strain sequencing project: providing services to taxonomists for standard genome sequencing and annotation.</title>
        <authorList>
            <consortium name="The Broad Institute Genomics Platform"/>
            <consortium name="The Broad Institute Genome Sequencing Center for Infectious Disease"/>
            <person name="Wu L."/>
            <person name="Ma J."/>
        </authorList>
    </citation>
    <scope>NUCLEOTIDE SEQUENCE [LARGE SCALE GENOMIC DNA]</scope>
    <source>
        <strain evidence="5">NBRC 108565</strain>
    </source>
</reference>
<protein>
    <recommendedName>
        <fullName evidence="3">CBM6 domain-containing protein</fullName>
    </recommendedName>
</protein>
<organism evidence="4 5">
    <name type="scientific">Paraoerskovia sediminicola</name>
    <dbReference type="NCBI Taxonomy" id="1138587"/>
    <lineage>
        <taxon>Bacteria</taxon>
        <taxon>Bacillati</taxon>
        <taxon>Actinomycetota</taxon>
        <taxon>Actinomycetes</taxon>
        <taxon>Micrococcales</taxon>
        <taxon>Cellulomonadaceae</taxon>
        <taxon>Paraoerskovia</taxon>
    </lineage>
</organism>
<dbReference type="SUPFAM" id="SSF51126">
    <property type="entry name" value="Pectin lyase-like"/>
    <property type="match status" value="1"/>
</dbReference>
<dbReference type="SMART" id="SM00606">
    <property type="entry name" value="CBD_IV"/>
    <property type="match status" value="3"/>
</dbReference>
<dbReference type="SMART" id="SM00710">
    <property type="entry name" value="PbH1"/>
    <property type="match status" value="7"/>
</dbReference>
<evidence type="ECO:0000256" key="2">
    <source>
        <dbReference type="SAM" id="MobiDB-lite"/>
    </source>
</evidence>
<gene>
    <name evidence="4" type="ORF">GCM10025865_20950</name>
</gene>
<dbReference type="Gene3D" id="2.60.120.260">
    <property type="entry name" value="Galactose-binding domain-like"/>
    <property type="match status" value="5"/>
</dbReference>
<dbReference type="InterPro" id="IPR006626">
    <property type="entry name" value="PbH1"/>
</dbReference>
<feature type="compositionally biased region" description="Gly residues" evidence="2">
    <location>
        <begin position="490"/>
        <end position="516"/>
    </location>
</feature>
<evidence type="ECO:0000313" key="5">
    <source>
        <dbReference type="Proteomes" id="UP001321475"/>
    </source>
</evidence>
<sequence>MYPNSSSPPRRRYLASILALVLATVVGAAGLTGLAVPAAAATTTFEAEDATLSGGATVDTEHAGYSGTGFVGGLTDSNRGSASVAFAVDVPVSGDVELALRYANGTGSTRTLSLYDGGTRLRQVALGASGGWATWSTATETVSLSAGAHMLSYRFDTSDSGNVNLDSLALTTSEGSGGGSGSGPGATVQVPGTGQAEDAALAGGTATDTEHPGFQGTGFVGGFTDAHRGTASVAFRVDVPTGGDHVATLRYANGTGSTRTLTLDVDGAVRQVQLPATGGWAAWGTASETVALAAGVHTLTYRFAQGDSGNVNLDALEVEPVEAGGDPDGGGTPGTAGTVAIPGGVELESTTLAGGAAVATDHSGFQGDGFVGGLTDANRGASVSLDVATPAGAADDGRYALDLRYANGTGAQMTLSVDVDGSPRTRVLLPASGGWDAWTSARSVVALTPGEHEITYRFGTADSGNVNLDAVSVAPTDAAADGPDGPVDPGDGGGDSGDPGDSGGSGDDGSGDGGPDLGLTDVATVPAAAGTVFQAEGGFHVAGAVVSGSAVQGLTTTGARLVVPVRAAVTGEQTASVRYSNGTGAEQRLVVEVDGLPLGYLVLPATSGFESLGIRVDVGAGLHSIGLRNDGTASGSGALAVDHVTLSDGAALASRGATVPYTTYEAESGSTNASTLGPDRTFRTVAAEASGRQAVRLDGSGEYVQWTLTEPASALVLRASIPDTTDGAGQDRTLGLYADGTKIKDVPVTSRFSWVYGDYPYGNQVSQGKAQRFFGDTRTTFSELPAGTVLRLQKDAASSATRYDVDLVETELRPAAITKPAGYVDVTSTGATSGGGDDTAAFRTAIEQARTAGTGVWVPPGRFTMNQRVDVRDVSVRGAGPWYSVVGQTNGKGGFFGVGSNVTIADLMIDGDVTARDDGGTDAALEGNFGTGSLIQNVWIEHTKVGLWGDDGTNGLFVLGLRIRNTFADGVNLHGDVKNTRIEQTVVRNTGDDALAMWSDGSPVTDSAFAFNTVHTPMLGNGVGIYGGHANHAEDNLISDTLTGSAGIAVGTRFDPAPLSGDTVVQRNTLTRTGGYEPNWESELGAVWIYADTADITAPVIVRDMEIRDSTYQAILVSWQKRVADVRVSDVTITGTGTTAVEIQTGAGKATFTDVTVSGAPAGIEAWPGFTVVDGEGTRGSCPDAGAPRTRARGGPTAVPRPHHMIHPHHPDELHNLDHPDHPHHQLRHHPAKENHT</sequence>
<feature type="domain" description="CBM6" evidence="3">
    <location>
        <begin position="523"/>
        <end position="647"/>
    </location>
</feature>
<proteinExistence type="predicted"/>
<dbReference type="InterPro" id="IPR008979">
    <property type="entry name" value="Galactose-bd-like_sf"/>
</dbReference>
<dbReference type="RefSeq" id="WP_286217208.1">
    <property type="nucleotide sequence ID" value="NZ_AP027729.1"/>
</dbReference>
<dbReference type="Pfam" id="PF22816">
    <property type="entry name" value="CatAgl_D2"/>
    <property type="match status" value="1"/>
</dbReference>
<keyword evidence="1" id="KW-0732">Signal</keyword>
<dbReference type="Pfam" id="PF16990">
    <property type="entry name" value="CBM_35"/>
    <property type="match status" value="1"/>
</dbReference>
<dbReference type="CDD" id="cd04083">
    <property type="entry name" value="CBM35_Lmo2446-like"/>
    <property type="match status" value="3"/>
</dbReference>
<dbReference type="PROSITE" id="PS51175">
    <property type="entry name" value="CBM6"/>
    <property type="match status" value="4"/>
</dbReference>
<feature type="domain" description="CBM6" evidence="3">
    <location>
        <begin position="43"/>
        <end position="171"/>
    </location>
</feature>
<dbReference type="SUPFAM" id="SSF49785">
    <property type="entry name" value="Galactose-binding domain-like"/>
    <property type="match status" value="4"/>
</dbReference>
<keyword evidence="5" id="KW-1185">Reference proteome</keyword>
<dbReference type="Pfam" id="PF22815">
    <property type="entry name" value="CatAgl_D1"/>
    <property type="match status" value="1"/>
</dbReference>
<feature type="region of interest" description="Disordered" evidence="2">
    <location>
        <begin position="1178"/>
        <end position="1237"/>
    </location>
</feature>
<feature type="compositionally biased region" description="Basic and acidic residues" evidence="2">
    <location>
        <begin position="1209"/>
        <end position="1224"/>
    </location>
</feature>
<evidence type="ECO:0000256" key="1">
    <source>
        <dbReference type="ARBA" id="ARBA00022729"/>
    </source>
</evidence>
<feature type="region of interest" description="Disordered" evidence="2">
    <location>
        <begin position="476"/>
        <end position="521"/>
    </location>
</feature>
<dbReference type="InterPro" id="IPR033801">
    <property type="entry name" value="CBM6-CBM35-CBM36-like_1"/>
</dbReference>
<dbReference type="Pfam" id="PF03422">
    <property type="entry name" value="CBM_6"/>
    <property type="match status" value="2"/>
</dbReference>
<feature type="region of interest" description="Disordered" evidence="2">
    <location>
        <begin position="168"/>
        <end position="192"/>
    </location>
</feature>
<dbReference type="InterPro" id="IPR011050">
    <property type="entry name" value="Pectin_lyase_fold/virulence"/>
</dbReference>
<evidence type="ECO:0000313" key="4">
    <source>
        <dbReference type="EMBL" id="BDZ42796.1"/>
    </source>
</evidence>
<dbReference type="PROSITE" id="PS51318">
    <property type="entry name" value="TAT"/>
    <property type="match status" value="1"/>
</dbReference>
<dbReference type="InterPro" id="IPR006311">
    <property type="entry name" value="TAT_signal"/>
</dbReference>
<accession>A0ABM8G3T2</accession>
<feature type="domain" description="CBM6" evidence="3">
    <location>
        <begin position="192"/>
        <end position="319"/>
    </location>
</feature>
<name>A0ABM8G3T2_9CELL</name>
<dbReference type="InterPro" id="IPR006584">
    <property type="entry name" value="Cellulose-bd_IV"/>
</dbReference>
<feature type="domain" description="CBM6" evidence="3">
    <location>
        <begin position="343"/>
        <end position="474"/>
    </location>
</feature>
<dbReference type="InterPro" id="IPR051816">
    <property type="entry name" value="Glycosyl_Hydrolase_31"/>
</dbReference>
<dbReference type="Proteomes" id="UP001321475">
    <property type="component" value="Chromosome"/>
</dbReference>
<dbReference type="CDD" id="cd14490">
    <property type="entry name" value="CBM6-CBM35-CBM36_like_1"/>
    <property type="match status" value="1"/>
</dbReference>
<evidence type="ECO:0000259" key="3">
    <source>
        <dbReference type="PROSITE" id="PS51175"/>
    </source>
</evidence>
<dbReference type="Gene3D" id="2.160.20.10">
    <property type="entry name" value="Single-stranded right-handed beta-helix, Pectin lyase-like"/>
    <property type="match status" value="1"/>
</dbReference>
<dbReference type="PANTHER" id="PTHR43863">
    <property type="entry name" value="HYDROLASE, PUTATIVE (AFU_ORTHOLOGUE AFUA_1G03140)-RELATED"/>
    <property type="match status" value="1"/>
</dbReference>
<dbReference type="PANTHER" id="PTHR43863:SF2">
    <property type="entry name" value="MALTASE-GLUCOAMYLASE"/>
    <property type="match status" value="1"/>
</dbReference>
<feature type="compositionally biased region" description="Gly residues" evidence="2">
    <location>
        <begin position="175"/>
        <end position="184"/>
    </location>
</feature>
<dbReference type="EMBL" id="AP027729">
    <property type="protein sequence ID" value="BDZ42796.1"/>
    <property type="molecule type" value="Genomic_DNA"/>
</dbReference>
<dbReference type="InterPro" id="IPR055149">
    <property type="entry name" value="Agl_cat_D2"/>
</dbReference>
<dbReference type="InterPro" id="IPR005084">
    <property type="entry name" value="CBM6"/>
</dbReference>
<dbReference type="InterPro" id="IPR012334">
    <property type="entry name" value="Pectin_lyas_fold"/>
</dbReference>